<dbReference type="Proteomes" id="UP000317243">
    <property type="component" value="Unassembled WGS sequence"/>
</dbReference>
<keyword evidence="2" id="KW-1185">Reference proteome</keyword>
<dbReference type="InterPro" id="IPR023393">
    <property type="entry name" value="START-like_dom_sf"/>
</dbReference>
<name>A0A5C5X6T3_9PLAN</name>
<protein>
    <recommendedName>
        <fullName evidence="3">Polyketide cyclase / dehydrase and lipid transport</fullName>
    </recommendedName>
</protein>
<accession>A0A5C5X6T3</accession>
<gene>
    <name evidence="1" type="ORF">KOR42_10880</name>
</gene>
<dbReference type="SUPFAM" id="SSF55961">
    <property type="entry name" value="Bet v1-like"/>
    <property type="match status" value="1"/>
</dbReference>
<evidence type="ECO:0000313" key="2">
    <source>
        <dbReference type="Proteomes" id="UP000317243"/>
    </source>
</evidence>
<organism evidence="1 2">
    <name type="scientific">Thalassoglobus neptunius</name>
    <dbReference type="NCBI Taxonomy" id="1938619"/>
    <lineage>
        <taxon>Bacteria</taxon>
        <taxon>Pseudomonadati</taxon>
        <taxon>Planctomycetota</taxon>
        <taxon>Planctomycetia</taxon>
        <taxon>Planctomycetales</taxon>
        <taxon>Planctomycetaceae</taxon>
        <taxon>Thalassoglobus</taxon>
    </lineage>
</organism>
<dbReference type="OrthoDB" id="9801773at2"/>
<reference evidence="1 2" key="1">
    <citation type="submission" date="2019-02" db="EMBL/GenBank/DDBJ databases">
        <title>Deep-cultivation of Planctomycetes and their phenomic and genomic characterization uncovers novel biology.</title>
        <authorList>
            <person name="Wiegand S."/>
            <person name="Jogler M."/>
            <person name="Boedeker C."/>
            <person name="Pinto D."/>
            <person name="Vollmers J."/>
            <person name="Rivas-Marin E."/>
            <person name="Kohn T."/>
            <person name="Peeters S.H."/>
            <person name="Heuer A."/>
            <person name="Rast P."/>
            <person name="Oberbeckmann S."/>
            <person name="Bunk B."/>
            <person name="Jeske O."/>
            <person name="Meyerdierks A."/>
            <person name="Storesund J.E."/>
            <person name="Kallscheuer N."/>
            <person name="Luecker S."/>
            <person name="Lage O.M."/>
            <person name="Pohl T."/>
            <person name="Merkel B.J."/>
            <person name="Hornburger P."/>
            <person name="Mueller R.-W."/>
            <person name="Bruemmer F."/>
            <person name="Labrenz M."/>
            <person name="Spormann A.M."/>
            <person name="Op Den Camp H."/>
            <person name="Overmann J."/>
            <person name="Amann R."/>
            <person name="Jetten M.S.M."/>
            <person name="Mascher T."/>
            <person name="Medema M.H."/>
            <person name="Devos D.P."/>
            <person name="Kaster A.-K."/>
            <person name="Ovreas L."/>
            <person name="Rohde M."/>
            <person name="Galperin M.Y."/>
            <person name="Jogler C."/>
        </authorList>
    </citation>
    <scope>NUCLEOTIDE SEQUENCE [LARGE SCALE GENOMIC DNA]</scope>
    <source>
        <strain evidence="1 2">KOR42</strain>
    </source>
</reference>
<dbReference type="EMBL" id="SIHI01000001">
    <property type="protein sequence ID" value="TWT57722.1"/>
    <property type="molecule type" value="Genomic_DNA"/>
</dbReference>
<dbReference type="RefSeq" id="WP_146507614.1">
    <property type="nucleotide sequence ID" value="NZ_SIHI01000001.1"/>
</dbReference>
<evidence type="ECO:0008006" key="3">
    <source>
        <dbReference type="Google" id="ProtNLM"/>
    </source>
</evidence>
<proteinExistence type="predicted"/>
<evidence type="ECO:0000313" key="1">
    <source>
        <dbReference type="EMBL" id="TWT57722.1"/>
    </source>
</evidence>
<sequence>MPTFDFTFTVDSPLKAVREFHHDTSALKRLTPPPTIVQLQEIEPLAEGSVSKFTLWVGPLPLRWTALHQNVTDHGFTDIQTEGPAKKWEHTHTFRELAHNQTEVNEHIVYEHKRGFWGIVTRILFSRPSLYTMFTYRKLVTQKALKAP</sequence>
<dbReference type="Gene3D" id="3.30.530.20">
    <property type="match status" value="1"/>
</dbReference>
<comment type="caution">
    <text evidence="1">The sequence shown here is derived from an EMBL/GenBank/DDBJ whole genome shotgun (WGS) entry which is preliminary data.</text>
</comment>
<dbReference type="AlphaFoldDB" id="A0A5C5X6T3"/>